<proteinExistence type="inferred from homology"/>
<keyword evidence="6" id="KW-0175">Coiled coil</keyword>
<keyword evidence="2" id="KW-0645">Protease</keyword>
<dbReference type="InterPro" id="IPR038765">
    <property type="entry name" value="Papain-like_cys_pep_sf"/>
</dbReference>
<evidence type="ECO:0000256" key="2">
    <source>
        <dbReference type="ARBA" id="ARBA00022670"/>
    </source>
</evidence>
<dbReference type="OrthoDB" id="9808890at2"/>
<feature type="signal peptide" evidence="7">
    <location>
        <begin position="1"/>
        <end position="27"/>
    </location>
</feature>
<dbReference type="Proteomes" id="UP000199263">
    <property type="component" value="Unassembled WGS sequence"/>
</dbReference>
<comment type="similarity">
    <text evidence="1">Belongs to the peptidase C40 family.</text>
</comment>
<dbReference type="PANTHER" id="PTHR47053:SF1">
    <property type="entry name" value="MUREIN DD-ENDOPEPTIDASE MEPH-RELATED"/>
    <property type="match status" value="1"/>
</dbReference>
<dbReference type="Pfam" id="PF24568">
    <property type="entry name" value="CC_PcsB"/>
    <property type="match status" value="1"/>
</dbReference>
<evidence type="ECO:0000256" key="5">
    <source>
        <dbReference type="ARBA" id="ARBA00022807"/>
    </source>
</evidence>
<evidence type="ECO:0000313" key="10">
    <source>
        <dbReference type="Proteomes" id="UP000199263"/>
    </source>
</evidence>
<name>A0A1I1JYZ3_9CLOT</name>
<keyword evidence="3 7" id="KW-0732">Signal</keyword>
<evidence type="ECO:0000259" key="8">
    <source>
        <dbReference type="PROSITE" id="PS51935"/>
    </source>
</evidence>
<keyword evidence="5" id="KW-0788">Thiol protease</keyword>
<dbReference type="PANTHER" id="PTHR47053">
    <property type="entry name" value="MUREIN DD-ENDOPEPTIDASE MEPH-RELATED"/>
    <property type="match status" value="1"/>
</dbReference>
<dbReference type="GO" id="GO:0008234">
    <property type="term" value="F:cysteine-type peptidase activity"/>
    <property type="evidence" value="ECO:0007669"/>
    <property type="project" value="UniProtKB-KW"/>
</dbReference>
<evidence type="ECO:0000256" key="1">
    <source>
        <dbReference type="ARBA" id="ARBA00007074"/>
    </source>
</evidence>
<dbReference type="SUPFAM" id="SSF54001">
    <property type="entry name" value="Cysteine proteinases"/>
    <property type="match status" value="1"/>
</dbReference>
<protein>
    <submittedName>
        <fullName evidence="9">NlpC/P60 family protein</fullName>
    </submittedName>
</protein>
<feature type="coiled-coil region" evidence="6">
    <location>
        <begin position="141"/>
        <end position="199"/>
    </location>
</feature>
<keyword evidence="4" id="KW-0378">Hydrolase</keyword>
<evidence type="ECO:0000256" key="6">
    <source>
        <dbReference type="SAM" id="Coils"/>
    </source>
</evidence>
<dbReference type="GO" id="GO:0006508">
    <property type="term" value="P:proteolysis"/>
    <property type="evidence" value="ECO:0007669"/>
    <property type="project" value="UniProtKB-KW"/>
</dbReference>
<gene>
    <name evidence="9" type="ORF">SAMN05421842_104160</name>
</gene>
<evidence type="ECO:0000256" key="4">
    <source>
        <dbReference type="ARBA" id="ARBA00022801"/>
    </source>
</evidence>
<dbReference type="EMBL" id="FOMG01000004">
    <property type="protein sequence ID" value="SFC51728.1"/>
    <property type="molecule type" value="Genomic_DNA"/>
</dbReference>
<dbReference type="RefSeq" id="WP_090089246.1">
    <property type="nucleotide sequence ID" value="NZ_FOMG01000004.1"/>
</dbReference>
<accession>A0A1I1JYZ3</accession>
<sequence length="333" mass="37973">MKNKFIYTMLATVLFLIITSNTFPAFAAPNELSLEQVVQNVQEYDSKIEYNMDKLNKYKEQILEKENDIKENEEELTKAQTNLEEKDNLLAERLRKVHMDGGFETTPMQYLDALFSSGNLVEAAEKVQLISQICKSDKKLVSEAKQSEEKLTDIKKNIEKENEELQKDKESIEKEIKELEDQKQQLLEYVKENSELLSDGTSSIIPITLPTDISDEARALIKETQKYLGVHYLWGGVTPDGFDCSGLLQYVFKSQNIDIPRVSQDQQSFAKPISIAEIKPGDLVFNKDSNSTHVGMYIGNDMYIHAPHTGDVVKISRLSTSNMKYIGRILDKN</sequence>
<dbReference type="STRING" id="119641.SAMN05421842_104160"/>
<dbReference type="InterPro" id="IPR000064">
    <property type="entry name" value="NLP_P60_dom"/>
</dbReference>
<keyword evidence="10" id="KW-1185">Reference proteome</keyword>
<dbReference type="PROSITE" id="PS51935">
    <property type="entry name" value="NLPC_P60"/>
    <property type="match status" value="1"/>
</dbReference>
<feature type="coiled-coil region" evidence="6">
    <location>
        <begin position="55"/>
        <end position="89"/>
    </location>
</feature>
<feature type="domain" description="NlpC/P60" evidence="8">
    <location>
        <begin position="214"/>
        <end position="333"/>
    </location>
</feature>
<evidence type="ECO:0000256" key="3">
    <source>
        <dbReference type="ARBA" id="ARBA00022729"/>
    </source>
</evidence>
<dbReference type="InterPro" id="IPR051202">
    <property type="entry name" value="Peptidase_C40"/>
</dbReference>
<organism evidence="9 10">
    <name type="scientific">Clostridium uliginosum</name>
    <dbReference type="NCBI Taxonomy" id="119641"/>
    <lineage>
        <taxon>Bacteria</taxon>
        <taxon>Bacillati</taxon>
        <taxon>Bacillota</taxon>
        <taxon>Clostridia</taxon>
        <taxon>Eubacteriales</taxon>
        <taxon>Clostridiaceae</taxon>
        <taxon>Clostridium</taxon>
    </lineage>
</organism>
<dbReference type="AlphaFoldDB" id="A0A1I1JYZ3"/>
<evidence type="ECO:0000256" key="7">
    <source>
        <dbReference type="SAM" id="SignalP"/>
    </source>
</evidence>
<feature type="chain" id="PRO_5011498196" evidence="7">
    <location>
        <begin position="28"/>
        <end position="333"/>
    </location>
</feature>
<dbReference type="Gene3D" id="3.90.1720.10">
    <property type="entry name" value="endopeptidase domain like (from Nostoc punctiforme)"/>
    <property type="match status" value="1"/>
</dbReference>
<dbReference type="Pfam" id="PF00877">
    <property type="entry name" value="NLPC_P60"/>
    <property type="match status" value="1"/>
</dbReference>
<evidence type="ECO:0000313" key="9">
    <source>
        <dbReference type="EMBL" id="SFC51728.1"/>
    </source>
</evidence>
<reference evidence="9 10" key="1">
    <citation type="submission" date="2016-10" db="EMBL/GenBank/DDBJ databases">
        <authorList>
            <person name="de Groot N.N."/>
        </authorList>
    </citation>
    <scope>NUCLEOTIDE SEQUENCE [LARGE SCALE GENOMIC DNA]</scope>
    <source>
        <strain evidence="9 10">DSM 12992</strain>
    </source>
</reference>
<dbReference type="InterPro" id="IPR057309">
    <property type="entry name" value="PcsB_CC"/>
</dbReference>